<keyword evidence="1" id="KW-0812">Transmembrane</keyword>
<dbReference type="InterPro" id="IPR043993">
    <property type="entry name" value="T4SS_pilin"/>
</dbReference>
<evidence type="ECO:0000313" key="4">
    <source>
        <dbReference type="Proteomes" id="UP000034644"/>
    </source>
</evidence>
<dbReference type="EMBL" id="LCLO01000035">
    <property type="protein sequence ID" value="KKU17412.1"/>
    <property type="molecule type" value="Genomic_DNA"/>
</dbReference>
<comment type="caution">
    <text evidence="3">The sequence shown here is derived from an EMBL/GenBank/DDBJ whole genome shotgun (WGS) entry which is preliminary data.</text>
</comment>
<sequence length="136" mass="14480">MQKRLSFILSAFVIFLMFSAFALTANAGGLVPCGGPDEAQCTLCDFFRLGQNIINFLLEDVALPLTTVMIAVGGVTLAISGGSPKRLELGKKILTSAVIGLVVVLASWLIINTIINLLAGGEQPTGFPWPWNEIQC</sequence>
<feature type="transmembrane region" description="Helical" evidence="1">
    <location>
        <begin position="93"/>
        <end position="119"/>
    </location>
</feature>
<dbReference type="AlphaFoldDB" id="A0A0G1NAL7"/>
<feature type="transmembrane region" description="Helical" evidence="1">
    <location>
        <begin position="61"/>
        <end position="81"/>
    </location>
</feature>
<dbReference type="Proteomes" id="UP000034644">
    <property type="component" value="Unassembled WGS sequence"/>
</dbReference>
<evidence type="ECO:0000313" key="3">
    <source>
        <dbReference type="EMBL" id="KKU17412.1"/>
    </source>
</evidence>
<feature type="signal peptide" evidence="2">
    <location>
        <begin position="1"/>
        <end position="22"/>
    </location>
</feature>
<protein>
    <recommendedName>
        <fullName evidence="5">TrbC/VIRB2 family protein</fullName>
    </recommendedName>
</protein>
<evidence type="ECO:0008006" key="5">
    <source>
        <dbReference type="Google" id="ProtNLM"/>
    </source>
</evidence>
<keyword evidence="1" id="KW-1133">Transmembrane helix</keyword>
<organism evidence="3 4">
    <name type="scientific">Candidatus Azambacteria bacterium GW2011_GWA2_45_90</name>
    <dbReference type="NCBI Taxonomy" id="1618614"/>
    <lineage>
        <taxon>Bacteria</taxon>
        <taxon>Candidatus Azamiibacteriota</taxon>
    </lineage>
</organism>
<name>A0A0G1NAL7_9BACT</name>
<gene>
    <name evidence="3" type="ORF">UX27_C0035G0009</name>
</gene>
<feature type="chain" id="PRO_5002538686" description="TrbC/VIRB2 family protein" evidence="2">
    <location>
        <begin position="23"/>
        <end position="136"/>
    </location>
</feature>
<proteinExistence type="predicted"/>
<reference evidence="3 4" key="1">
    <citation type="journal article" date="2015" name="Nature">
        <title>rRNA introns, odd ribosomes, and small enigmatic genomes across a large radiation of phyla.</title>
        <authorList>
            <person name="Brown C.T."/>
            <person name="Hug L.A."/>
            <person name="Thomas B.C."/>
            <person name="Sharon I."/>
            <person name="Castelle C.J."/>
            <person name="Singh A."/>
            <person name="Wilkins M.J."/>
            <person name="Williams K.H."/>
            <person name="Banfield J.F."/>
        </authorList>
    </citation>
    <scope>NUCLEOTIDE SEQUENCE [LARGE SCALE GENOMIC DNA]</scope>
</reference>
<evidence type="ECO:0000256" key="1">
    <source>
        <dbReference type="SAM" id="Phobius"/>
    </source>
</evidence>
<accession>A0A0G1NAL7</accession>
<keyword evidence="1" id="KW-0472">Membrane</keyword>
<keyword evidence="2" id="KW-0732">Signal</keyword>
<dbReference type="Pfam" id="PF18895">
    <property type="entry name" value="T4SS_pilin"/>
    <property type="match status" value="1"/>
</dbReference>
<evidence type="ECO:0000256" key="2">
    <source>
        <dbReference type="SAM" id="SignalP"/>
    </source>
</evidence>